<dbReference type="SMART" id="SM00458">
    <property type="entry name" value="RICIN"/>
    <property type="match status" value="1"/>
</dbReference>
<evidence type="ECO:0000259" key="3">
    <source>
        <dbReference type="PROSITE" id="PS50022"/>
    </source>
</evidence>
<dbReference type="SUPFAM" id="SSF50370">
    <property type="entry name" value="Ricin B-like lectins"/>
    <property type="match status" value="1"/>
</dbReference>
<evidence type="ECO:0000259" key="4">
    <source>
        <dbReference type="PROSITE" id="PS50915"/>
    </source>
</evidence>
<sequence length="903" mass="101050">MKKKLRIYANKYAIAMLLFVFSIIELSAQSGIYVGGHFRRERSHTIDDLKASGFQYVILFNINVESNGDLTTDGEIICSDGNYVFNNTQPYYIDDVTALKTGTTSITRVEQCIGGWGNHSYTNIKNLIASEGTGTSSILYRNFQALKNAIPSIDAINNDDEEAYDVNSATAFHVMLADIGFKTSIAPYMNKNYWESLTTNINNQRTGTVDFIYLQCYDGGAGNNPCDWDINGITMHTGGLTYEDQNALVDKMISARDNCNSKGGFFWVYNDNTVNLATLASNVNYIFSNFEVNLQEPCIFYNNIDYGFFENGLAVGEYNVSDLEAAGITTNSISSLKVLEGFKVIAYDGDNFDGESTTLTGDIDFIGSDWNDRISSIKIVSDGDTGLEGTYYLQNRNSGLYMDVEGGPTNVEDGANIQQYYCTGNTNQQFQFTHLGDGTYKITAVNSGKAIDVSDFSKDNFANIHQYTYDDLLNQQFVVVEVDNSYYKLVSKNSGKIIEVLYSSSDAGANVNQYDNNGQTGGQWKLIAVNKIATDITNIEGTINVQYDDANSDERYPNLIDDDINTKYLTFHASGWLQYQAVGDYAISSYTITSANDHHERDPLNWTLEASEDGSNWTTIDTRTGEDFTEFLQTRSFNVSSPGAYSYFRFNLTNNSGTVLQLAEIELIGVEVGLNDITNEGGTITAQYDDSNTYERYPNLIDNNVNTKYLTFHDSGWIQYQALGSYVINGYTITSANDEHDRDPLNWSLYGSNDGSNWATLDIRTGEEFTDYLQTNSFSFVNSTAYTYYRLDMTNNSGSILQLAEIELLGYQALKNATIVQPMSDSENFVEFYPNPANEYLNINNYEANYSVEIFNMAGMLKYRKTNNSGPCQIDIQKYPNGMYILNINSNISKISKKLIIKH</sequence>
<organism evidence="5 6">
    <name type="scientific">Plebeiibacterium sediminum</name>
    <dbReference type="NCBI Taxonomy" id="2992112"/>
    <lineage>
        <taxon>Bacteria</taxon>
        <taxon>Pseudomonadati</taxon>
        <taxon>Bacteroidota</taxon>
        <taxon>Bacteroidia</taxon>
        <taxon>Marinilabiliales</taxon>
        <taxon>Marinilabiliaceae</taxon>
        <taxon>Plebeiibacterium</taxon>
    </lineage>
</organism>
<dbReference type="Gene3D" id="2.60.120.260">
    <property type="entry name" value="Galactose-binding domain-like"/>
    <property type="match status" value="2"/>
</dbReference>
<comment type="caution">
    <text evidence="5">The sequence shown here is derived from an EMBL/GenBank/DDBJ whole genome shotgun (WGS) entry which is preliminary data.</text>
</comment>
<dbReference type="SUPFAM" id="SSF49695">
    <property type="entry name" value="gamma-Crystallin-like"/>
    <property type="match status" value="1"/>
</dbReference>
<proteinExistence type="inferred from homology"/>
<protein>
    <submittedName>
        <fullName evidence="5">RICIN domain-containing protein</fullName>
    </submittedName>
</protein>
<dbReference type="InterPro" id="IPR011024">
    <property type="entry name" value="G_crystallin-like"/>
</dbReference>
<evidence type="ECO:0000256" key="2">
    <source>
        <dbReference type="ARBA" id="ARBA00022737"/>
    </source>
</evidence>
<dbReference type="NCBIfam" id="TIGR04183">
    <property type="entry name" value="Por_Secre_tail"/>
    <property type="match status" value="1"/>
</dbReference>
<dbReference type="InterPro" id="IPR008979">
    <property type="entry name" value="Galactose-bd-like_sf"/>
</dbReference>
<dbReference type="Proteomes" id="UP001209229">
    <property type="component" value="Unassembled WGS sequence"/>
</dbReference>
<dbReference type="Gene3D" id="2.80.10.50">
    <property type="match status" value="3"/>
</dbReference>
<dbReference type="SUPFAM" id="SSF49785">
    <property type="entry name" value="Galactose-binding domain-like"/>
    <property type="match status" value="2"/>
</dbReference>
<name>A0AAE3M7H3_9BACT</name>
<dbReference type="InterPro" id="IPR000772">
    <property type="entry name" value="Ricin_B_lectin"/>
</dbReference>
<accession>A0AAE3M7H3</accession>
<dbReference type="PROSITE" id="PS50231">
    <property type="entry name" value="RICIN_B_LECTIN"/>
    <property type="match status" value="1"/>
</dbReference>
<dbReference type="Gene3D" id="2.60.20.10">
    <property type="entry name" value="Crystallins"/>
    <property type="match status" value="1"/>
</dbReference>
<dbReference type="Pfam" id="PF00754">
    <property type="entry name" value="F5_F8_type_C"/>
    <property type="match status" value="2"/>
</dbReference>
<evidence type="ECO:0000313" key="5">
    <source>
        <dbReference type="EMBL" id="MCW3787960.1"/>
    </source>
</evidence>
<dbReference type="PROSITE" id="PS50022">
    <property type="entry name" value="FA58C_3"/>
    <property type="match status" value="1"/>
</dbReference>
<dbReference type="InterPro" id="IPR026444">
    <property type="entry name" value="Secre_tail"/>
</dbReference>
<reference evidence="5" key="1">
    <citation type="submission" date="2022-10" db="EMBL/GenBank/DDBJ databases">
        <authorList>
            <person name="Yu W.X."/>
        </authorList>
    </citation>
    <scope>NUCLEOTIDE SEQUENCE</scope>
    <source>
        <strain evidence="5">AAT</strain>
    </source>
</reference>
<evidence type="ECO:0000256" key="1">
    <source>
        <dbReference type="ARBA" id="ARBA00009646"/>
    </source>
</evidence>
<dbReference type="AlphaFoldDB" id="A0AAE3M7H3"/>
<dbReference type="InterPro" id="IPR035992">
    <property type="entry name" value="Ricin_B-like_lectins"/>
</dbReference>
<gene>
    <name evidence="5" type="ORF">OM075_15905</name>
</gene>
<dbReference type="InterPro" id="IPR001064">
    <property type="entry name" value="Beta/gamma_crystallin"/>
</dbReference>
<comment type="similarity">
    <text evidence="1">Belongs to the beta/gamma-crystallin family.</text>
</comment>
<evidence type="ECO:0000313" key="6">
    <source>
        <dbReference type="Proteomes" id="UP001209229"/>
    </source>
</evidence>
<dbReference type="Pfam" id="PF14200">
    <property type="entry name" value="RicinB_lectin_2"/>
    <property type="match status" value="2"/>
</dbReference>
<dbReference type="InterPro" id="IPR000421">
    <property type="entry name" value="FA58C"/>
</dbReference>
<dbReference type="PROSITE" id="PS50915">
    <property type="entry name" value="CRYSTALLIN_BETA_GAMMA"/>
    <property type="match status" value="1"/>
</dbReference>
<dbReference type="Pfam" id="PF18962">
    <property type="entry name" value="Por_Secre_tail"/>
    <property type="match status" value="1"/>
</dbReference>
<feature type="domain" description="F5/8 type C" evidence="3">
    <location>
        <begin position="662"/>
        <end position="811"/>
    </location>
</feature>
<keyword evidence="6" id="KW-1185">Reference proteome</keyword>
<keyword evidence="2" id="KW-0677">Repeat</keyword>
<dbReference type="CDD" id="cd00161">
    <property type="entry name" value="beta-trefoil_Ricin-like"/>
    <property type="match status" value="1"/>
</dbReference>
<dbReference type="RefSeq" id="WP_301191524.1">
    <property type="nucleotide sequence ID" value="NZ_JAPDPJ010000040.1"/>
</dbReference>
<feature type="domain" description="Beta/gamma crystallin 'Greek key'" evidence="4">
    <location>
        <begin position="342"/>
        <end position="381"/>
    </location>
</feature>
<dbReference type="EMBL" id="JAPDPJ010000040">
    <property type="protein sequence ID" value="MCW3787960.1"/>
    <property type="molecule type" value="Genomic_DNA"/>
</dbReference>